<evidence type="ECO:0000313" key="5">
    <source>
        <dbReference type="EMBL" id="BDI28098.1"/>
    </source>
</evidence>
<evidence type="ECO:0000256" key="2">
    <source>
        <dbReference type="ARBA" id="ARBA00022692"/>
    </source>
</evidence>
<dbReference type="KEGG" id="ccot:CCAX7_001490"/>
<dbReference type="Pfam" id="PF06803">
    <property type="entry name" value="DUF1232"/>
    <property type="match status" value="1"/>
</dbReference>
<keyword evidence="3" id="KW-1133">Transmembrane helix</keyword>
<keyword evidence="6" id="KW-1185">Reference proteome</keyword>
<reference evidence="5 6" key="1">
    <citation type="journal article" date="2019" name="Int. J. Syst. Evol. Microbiol.">
        <title>Capsulimonas corticalis gen. nov., sp. nov., an aerobic capsulated bacterium, of a novel bacterial order, Capsulimonadales ord. nov., of the class Armatimonadia of the phylum Armatimonadetes.</title>
        <authorList>
            <person name="Li J."/>
            <person name="Kudo C."/>
            <person name="Tonouchi A."/>
        </authorList>
    </citation>
    <scope>NUCLEOTIDE SEQUENCE [LARGE SCALE GENOMIC DNA]</scope>
    <source>
        <strain evidence="5 6">AX-7</strain>
    </source>
</reference>
<keyword evidence="2" id="KW-0812">Transmembrane</keyword>
<dbReference type="AlphaFoldDB" id="A0A402CRT0"/>
<accession>A0A402CRT0</accession>
<evidence type="ECO:0000256" key="3">
    <source>
        <dbReference type="ARBA" id="ARBA00022989"/>
    </source>
</evidence>
<sequence length="121" mass="13578">MNLVTQLWKMFTVTRRAGGLRAASRMMADAPRYIKLMKGLLSDRRISPVAKTALLGAVVYAASPLDLIPDWIPVVGMMDDLGIVLMAINYFFGAVPPDVLDEHRTRAGLQPERVRVRERRN</sequence>
<name>A0A402CRT0_9BACT</name>
<evidence type="ECO:0000313" key="6">
    <source>
        <dbReference type="Proteomes" id="UP000287394"/>
    </source>
</evidence>
<protein>
    <submittedName>
        <fullName evidence="5">Membrane protein</fullName>
    </submittedName>
</protein>
<evidence type="ECO:0000256" key="4">
    <source>
        <dbReference type="ARBA" id="ARBA00023136"/>
    </source>
</evidence>
<gene>
    <name evidence="5" type="ORF">CCAX7_001490</name>
</gene>
<dbReference type="EMBL" id="AP025739">
    <property type="protein sequence ID" value="BDI28098.1"/>
    <property type="molecule type" value="Genomic_DNA"/>
</dbReference>
<dbReference type="GO" id="GO:0012505">
    <property type="term" value="C:endomembrane system"/>
    <property type="evidence" value="ECO:0007669"/>
    <property type="project" value="UniProtKB-SubCell"/>
</dbReference>
<keyword evidence="4" id="KW-0472">Membrane</keyword>
<dbReference type="InterPro" id="IPR010652">
    <property type="entry name" value="DUF1232"/>
</dbReference>
<organism evidence="5 6">
    <name type="scientific">Capsulimonas corticalis</name>
    <dbReference type="NCBI Taxonomy" id="2219043"/>
    <lineage>
        <taxon>Bacteria</taxon>
        <taxon>Bacillati</taxon>
        <taxon>Armatimonadota</taxon>
        <taxon>Armatimonadia</taxon>
        <taxon>Capsulimonadales</taxon>
        <taxon>Capsulimonadaceae</taxon>
        <taxon>Capsulimonas</taxon>
    </lineage>
</organism>
<proteinExistence type="predicted"/>
<comment type="subcellular location">
    <subcellularLocation>
        <location evidence="1">Endomembrane system</location>
        <topology evidence="1">Multi-pass membrane protein</topology>
    </subcellularLocation>
</comment>
<dbReference type="RefSeq" id="WP_165863986.1">
    <property type="nucleotide sequence ID" value="NZ_AP025739.1"/>
</dbReference>
<dbReference type="Proteomes" id="UP000287394">
    <property type="component" value="Chromosome"/>
</dbReference>
<evidence type="ECO:0000256" key="1">
    <source>
        <dbReference type="ARBA" id="ARBA00004127"/>
    </source>
</evidence>